<dbReference type="EMBL" id="PTPZ01000004">
    <property type="protein sequence ID" value="PPZ91352.1"/>
    <property type="molecule type" value="Genomic_DNA"/>
</dbReference>
<dbReference type="AlphaFoldDB" id="A0A2S7I439"/>
<comment type="caution">
    <text evidence="1">The sequence shown here is derived from an EMBL/GenBank/DDBJ whole genome shotgun (WGS) entry which is preliminary data.</text>
</comment>
<sequence>MKKSILFILPYLNAGGADRIVTTIANHLSGSEILEQNHDSEAIKNSIKSRFSKEMILEKYFEVFKVI</sequence>
<protein>
    <submittedName>
        <fullName evidence="1">Uncharacterized protein</fullName>
    </submittedName>
</protein>
<accession>A0A2S7I439</accession>
<evidence type="ECO:0000313" key="1">
    <source>
        <dbReference type="EMBL" id="PPZ91352.1"/>
    </source>
</evidence>
<name>A0A2S7I439_9FLAO</name>
<dbReference type="Proteomes" id="UP000238565">
    <property type="component" value="Unassembled WGS sequence"/>
</dbReference>
<reference evidence="1 2" key="1">
    <citation type="submission" date="2018-02" db="EMBL/GenBank/DDBJ databases">
        <title>Draft genome sequence of bacterial isolates from marine environment.</title>
        <authorList>
            <person name="Singh S.K."/>
            <person name="Hill R."/>
            <person name="Major S."/>
            <person name="Cai H."/>
            <person name="Li Y."/>
        </authorList>
    </citation>
    <scope>NUCLEOTIDE SEQUENCE [LARGE SCALE GENOMIC DNA]</scope>
    <source>
        <strain evidence="1 2">IMET F</strain>
    </source>
</reference>
<proteinExistence type="predicted"/>
<dbReference type="RefSeq" id="WP_104793676.1">
    <property type="nucleotide sequence ID" value="NZ_PTPZ01000004.1"/>
</dbReference>
<evidence type="ECO:0000313" key="2">
    <source>
        <dbReference type="Proteomes" id="UP000238565"/>
    </source>
</evidence>
<gene>
    <name evidence="1" type="ORF">C3729_07950</name>
</gene>
<organism evidence="1 2">
    <name type="scientific">Cloacibacterium normanense</name>
    <dbReference type="NCBI Taxonomy" id="237258"/>
    <lineage>
        <taxon>Bacteria</taxon>
        <taxon>Pseudomonadati</taxon>
        <taxon>Bacteroidota</taxon>
        <taxon>Flavobacteriia</taxon>
        <taxon>Flavobacteriales</taxon>
        <taxon>Weeksellaceae</taxon>
    </lineage>
</organism>